<gene>
    <name evidence="2" type="ORF">D8674_000251</name>
</gene>
<reference evidence="3" key="2">
    <citation type="submission" date="2019-10" db="EMBL/GenBank/DDBJ databases">
        <title>A de novo genome assembly of a pear dwarfing rootstock.</title>
        <authorList>
            <person name="Wang F."/>
            <person name="Wang J."/>
            <person name="Li S."/>
            <person name="Zhang Y."/>
            <person name="Fang M."/>
            <person name="Ma L."/>
            <person name="Zhao Y."/>
            <person name="Jiang S."/>
        </authorList>
    </citation>
    <scope>NUCLEOTIDE SEQUENCE [LARGE SCALE GENOMIC DNA]</scope>
</reference>
<protein>
    <submittedName>
        <fullName evidence="2">Uncharacterized protein</fullName>
    </submittedName>
</protein>
<keyword evidence="3" id="KW-1185">Reference proteome</keyword>
<feature type="region of interest" description="Disordered" evidence="1">
    <location>
        <begin position="12"/>
        <end position="34"/>
    </location>
</feature>
<feature type="compositionally biased region" description="Basic and acidic residues" evidence="1">
    <location>
        <begin position="21"/>
        <end position="34"/>
    </location>
</feature>
<evidence type="ECO:0000313" key="2">
    <source>
        <dbReference type="EMBL" id="KAB2597331.1"/>
    </source>
</evidence>
<sequence>MAQRSRRNIIRSGNALNSQRESQRQKSQENLDKYDMPDINATIHVLGEAQKEIVASVKQLKNSIPKLSEKANDKDCMPGKRLPNRSQLLLLAELAGKFCKKYFQHEERVMMTQLNNTRQKHRKDLVTFVKHFRDLALDCYDKRDEEALVEICISNIVVDYRVYLENIGISQFTRLLEVVRKTNYFTDMEADTVKPQVLQENPKFKSLFDQLEYGPEARNVAAEALMHRAFLNNNNAIIFTDNDMEVAFLDHKRALEETIGYIEIDLKSCLVRSFTNSYVIDINVAYHALLGRPWINKHRLVAFNYHQSVKKRIGLWPIGILGNKMPFNLDEVHYSYVEFYNDFSRIILPHWEEVRDLNDQEFLPEANVPAYTLPQCSKVALPDGCVAHHL</sequence>
<dbReference type="OrthoDB" id="1166206at2759"/>
<reference evidence="2 3" key="1">
    <citation type="submission" date="2019-09" db="EMBL/GenBank/DDBJ databases">
        <authorList>
            <person name="Ou C."/>
        </authorList>
    </citation>
    <scope>NUCLEOTIDE SEQUENCE [LARGE SCALE GENOMIC DNA]</scope>
    <source>
        <strain evidence="2">S2</strain>
        <tissue evidence="2">Leaf</tissue>
    </source>
</reference>
<organism evidence="2 3">
    <name type="scientific">Pyrus ussuriensis x Pyrus communis</name>
    <dbReference type="NCBI Taxonomy" id="2448454"/>
    <lineage>
        <taxon>Eukaryota</taxon>
        <taxon>Viridiplantae</taxon>
        <taxon>Streptophyta</taxon>
        <taxon>Embryophyta</taxon>
        <taxon>Tracheophyta</taxon>
        <taxon>Spermatophyta</taxon>
        <taxon>Magnoliopsida</taxon>
        <taxon>eudicotyledons</taxon>
        <taxon>Gunneridae</taxon>
        <taxon>Pentapetalae</taxon>
        <taxon>rosids</taxon>
        <taxon>fabids</taxon>
        <taxon>Rosales</taxon>
        <taxon>Rosaceae</taxon>
        <taxon>Amygdaloideae</taxon>
        <taxon>Maleae</taxon>
        <taxon>Pyrus</taxon>
    </lineage>
</organism>
<dbReference type="AlphaFoldDB" id="A0A5N5F5G5"/>
<dbReference type="EMBL" id="SMOL01000768">
    <property type="protein sequence ID" value="KAB2597331.1"/>
    <property type="molecule type" value="Genomic_DNA"/>
</dbReference>
<comment type="caution">
    <text evidence="2">The sequence shown here is derived from an EMBL/GenBank/DDBJ whole genome shotgun (WGS) entry which is preliminary data.</text>
</comment>
<proteinExistence type="predicted"/>
<evidence type="ECO:0000256" key="1">
    <source>
        <dbReference type="SAM" id="MobiDB-lite"/>
    </source>
</evidence>
<dbReference type="Proteomes" id="UP000327157">
    <property type="component" value="Chromosome 1"/>
</dbReference>
<accession>A0A5N5F5G5</accession>
<name>A0A5N5F5G5_9ROSA</name>
<evidence type="ECO:0000313" key="3">
    <source>
        <dbReference type="Proteomes" id="UP000327157"/>
    </source>
</evidence>
<reference evidence="2 3" key="3">
    <citation type="submission" date="2019-11" db="EMBL/GenBank/DDBJ databases">
        <title>A de novo genome assembly of a pear dwarfing rootstock.</title>
        <authorList>
            <person name="Wang F."/>
            <person name="Wang J."/>
            <person name="Li S."/>
            <person name="Zhang Y."/>
            <person name="Fang M."/>
            <person name="Ma L."/>
            <person name="Zhao Y."/>
            <person name="Jiang S."/>
        </authorList>
    </citation>
    <scope>NUCLEOTIDE SEQUENCE [LARGE SCALE GENOMIC DNA]</scope>
    <source>
        <strain evidence="2">S2</strain>
        <tissue evidence="2">Leaf</tissue>
    </source>
</reference>